<keyword evidence="6" id="KW-1185">Reference proteome</keyword>
<reference evidence="5 6" key="1">
    <citation type="journal article" date="2016" name="Front. Microbiol.">
        <title>Genomic Resource of Rice Seed Associated Bacteria.</title>
        <authorList>
            <person name="Midha S."/>
            <person name="Bansal K."/>
            <person name="Sharma S."/>
            <person name="Kumar N."/>
            <person name="Patil P.P."/>
            <person name="Chaudhry V."/>
            <person name="Patil P.B."/>
        </authorList>
    </citation>
    <scope>NUCLEOTIDE SEQUENCE [LARGE SCALE GENOMIC DNA]</scope>
    <source>
        <strain evidence="5 6">NS334</strain>
    </source>
</reference>
<dbReference type="EMBL" id="LDTB01000150">
    <property type="protein sequence ID" value="KTT67810.1"/>
    <property type="molecule type" value="Genomic_DNA"/>
</dbReference>
<organism evidence="5 6">
    <name type="scientific">Sphingomonas endophytica</name>
    <dbReference type="NCBI Taxonomy" id="869719"/>
    <lineage>
        <taxon>Bacteria</taxon>
        <taxon>Pseudomonadati</taxon>
        <taxon>Pseudomonadota</taxon>
        <taxon>Alphaproteobacteria</taxon>
        <taxon>Sphingomonadales</taxon>
        <taxon>Sphingomonadaceae</taxon>
        <taxon>Sphingomonas</taxon>
    </lineage>
</organism>
<dbReference type="Gene3D" id="6.10.140.430">
    <property type="match status" value="1"/>
</dbReference>
<feature type="domain" description="DNA mismatch repair proteins mutS family" evidence="4">
    <location>
        <begin position="9"/>
        <end position="25"/>
    </location>
</feature>
<keyword evidence="3" id="KW-0238">DNA-binding</keyword>
<dbReference type="InterPro" id="IPR000432">
    <property type="entry name" value="DNA_mismatch_repair_MutS_C"/>
</dbReference>
<evidence type="ECO:0000313" key="5">
    <source>
        <dbReference type="EMBL" id="KTT67810.1"/>
    </source>
</evidence>
<evidence type="ECO:0000259" key="4">
    <source>
        <dbReference type="PROSITE" id="PS00486"/>
    </source>
</evidence>
<gene>
    <name evidence="5" type="ORF">NS334_16480</name>
</gene>
<evidence type="ECO:0000256" key="3">
    <source>
        <dbReference type="ARBA" id="ARBA00023125"/>
    </source>
</evidence>
<dbReference type="InterPro" id="IPR045076">
    <property type="entry name" value="MutS"/>
</dbReference>
<protein>
    <submittedName>
        <fullName evidence="5">DNA mismatch repair protein MutS</fullName>
    </submittedName>
</protein>
<dbReference type="RefSeq" id="WP_428835067.1">
    <property type="nucleotide sequence ID" value="NZ_LDTB01000150.1"/>
</dbReference>
<evidence type="ECO:0000256" key="1">
    <source>
        <dbReference type="ARBA" id="ARBA00022741"/>
    </source>
</evidence>
<dbReference type="GO" id="GO:0006298">
    <property type="term" value="P:mismatch repair"/>
    <property type="evidence" value="ECO:0007669"/>
    <property type="project" value="InterPro"/>
</dbReference>
<dbReference type="PANTHER" id="PTHR11361:SF34">
    <property type="entry name" value="DNA MISMATCH REPAIR PROTEIN MSH1, MITOCHONDRIAL"/>
    <property type="match status" value="1"/>
</dbReference>
<dbReference type="GO" id="GO:0030983">
    <property type="term" value="F:mismatched DNA binding"/>
    <property type="evidence" value="ECO:0007669"/>
    <property type="project" value="InterPro"/>
</dbReference>
<dbReference type="GO" id="GO:0005829">
    <property type="term" value="C:cytosol"/>
    <property type="evidence" value="ECO:0007669"/>
    <property type="project" value="TreeGrafter"/>
</dbReference>
<dbReference type="AlphaFoldDB" id="A0A147HSR2"/>
<dbReference type="PROSITE" id="PS00486">
    <property type="entry name" value="DNA_MISMATCH_REPAIR_2"/>
    <property type="match status" value="1"/>
</dbReference>
<keyword evidence="1" id="KW-0547">Nucleotide-binding</keyword>
<name>A0A147HSR2_9SPHN</name>
<dbReference type="InterPro" id="IPR027417">
    <property type="entry name" value="P-loop_NTPase"/>
</dbReference>
<dbReference type="Proteomes" id="UP000074310">
    <property type="component" value="Unassembled WGS sequence"/>
</dbReference>
<dbReference type="SUPFAM" id="SSF52540">
    <property type="entry name" value="P-loop containing nucleoside triphosphate hydrolases"/>
    <property type="match status" value="1"/>
</dbReference>
<dbReference type="GO" id="GO:0140664">
    <property type="term" value="F:ATP-dependent DNA damage sensor activity"/>
    <property type="evidence" value="ECO:0007669"/>
    <property type="project" value="InterPro"/>
</dbReference>
<dbReference type="Pfam" id="PF00488">
    <property type="entry name" value="MutS_V"/>
    <property type="match status" value="1"/>
</dbReference>
<accession>A0A147HSR2</accession>
<proteinExistence type="predicted"/>
<dbReference type="PATRIC" id="fig|869719.3.peg.844"/>
<evidence type="ECO:0000313" key="6">
    <source>
        <dbReference type="Proteomes" id="UP000074310"/>
    </source>
</evidence>
<dbReference type="SMART" id="SM00534">
    <property type="entry name" value="MUTSac"/>
    <property type="match status" value="1"/>
</dbReference>
<sequence length="186" mass="20192">ILNQAGERSLVILDEIGRGTATFDGLSIAWAAIEHLHESNRCRTLFATHYHELTALSARLPRMFNATVRVKEWQGDVVFLHEVLPGSADRSYGIQVAKLAGLPPAVITRAESVLAKLEAQDRGQTARALADDLPLFAVPSRAAAEDKPPSDADLLVEAVKALHPDEMSPREALDALYALRAKLPKG</sequence>
<dbReference type="PANTHER" id="PTHR11361">
    <property type="entry name" value="DNA MISMATCH REPAIR PROTEIN MUTS FAMILY MEMBER"/>
    <property type="match status" value="1"/>
</dbReference>
<keyword evidence="2" id="KW-0067">ATP-binding</keyword>
<evidence type="ECO:0000256" key="2">
    <source>
        <dbReference type="ARBA" id="ARBA00022840"/>
    </source>
</evidence>
<comment type="caution">
    <text evidence="5">The sequence shown here is derived from an EMBL/GenBank/DDBJ whole genome shotgun (WGS) entry which is preliminary data.</text>
</comment>
<dbReference type="Gene3D" id="3.40.50.300">
    <property type="entry name" value="P-loop containing nucleotide triphosphate hydrolases"/>
    <property type="match status" value="1"/>
</dbReference>
<dbReference type="GO" id="GO:0005524">
    <property type="term" value="F:ATP binding"/>
    <property type="evidence" value="ECO:0007669"/>
    <property type="project" value="UniProtKB-KW"/>
</dbReference>
<feature type="non-terminal residue" evidence="5">
    <location>
        <position position="1"/>
    </location>
</feature>